<sequence length="197" mass="22358">MDLQALLEKFKNGEVDAHKVIDAVDESKFGMVPRSRLNDKTEEIKDLQTEIENRDKQISQLEKSVKDESEIQKELEQVKQQNADWQNKYQQSQLNNAIKLAVAKDANDADDVLALLNKEGLELQDDNTVKGLDDAVNQLREAKPYLFVDNKPTGRTPNDGVSPQGGLTQEQFDNMSVAERTDLFVNDRSTYDKFVSK</sequence>
<dbReference type="RefSeq" id="WP_047132641.1">
    <property type="nucleotide sequence ID" value="NZ_CP015114.1"/>
</dbReference>
<dbReference type="InterPro" id="IPR009636">
    <property type="entry name" value="SCAF"/>
</dbReference>
<dbReference type="EMBL" id="CP068073">
    <property type="protein sequence ID" value="QQS82961.1"/>
    <property type="molecule type" value="Genomic_DNA"/>
</dbReference>
<evidence type="ECO:0000256" key="2">
    <source>
        <dbReference type="SAM" id="MobiDB-lite"/>
    </source>
</evidence>
<reference evidence="3 4" key="1">
    <citation type="submission" date="2021-01" db="EMBL/GenBank/DDBJ databases">
        <title>FDA dAtabase for Regulatory Grade micrObial Sequences (FDA-ARGOS): Supporting development and validation of Infectious Disease Dx tests.</title>
        <authorList>
            <person name="Sproer C."/>
            <person name="Gronow S."/>
            <person name="Severitt S."/>
            <person name="Schroder I."/>
            <person name="Tallon L."/>
            <person name="Sadzewicz L."/>
            <person name="Zhao X."/>
            <person name="Boylan J."/>
            <person name="Ott S."/>
            <person name="Bowen H."/>
            <person name="Vavikolanu K."/>
            <person name="Mehta A."/>
            <person name="Aluvathingal J."/>
            <person name="Nadendla S."/>
            <person name="Lowell S."/>
            <person name="Myers T."/>
            <person name="Yan Y."/>
            <person name="Sichtig H."/>
        </authorList>
    </citation>
    <scope>NUCLEOTIDE SEQUENCE [LARGE SCALE GENOMIC DNA]</scope>
    <source>
        <strain evidence="3 4">FDAARGOS_1148</strain>
    </source>
</reference>
<feature type="compositionally biased region" description="Polar residues" evidence="2">
    <location>
        <begin position="153"/>
        <end position="170"/>
    </location>
</feature>
<dbReference type="Pfam" id="PF06810">
    <property type="entry name" value="Phage_scaffold"/>
    <property type="match status" value="1"/>
</dbReference>
<keyword evidence="1" id="KW-0175">Coiled coil</keyword>
<dbReference type="GeneID" id="93727115"/>
<accession>A0AB37HD04</accession>
<feature type="coiled-coil region" evidence="1">
    <location>
        <begin position="37"/>
        <end position="95"/>
    </location>
</feature>
<proteinExistence type="predicted"/>
<dbReference type="Proteomes" id="UP000595942">
    <property type="component" value="Chromosome"/>
</dbReference>
<evidence type="ECO:0000313" key="3">
    <source>
        <dbReference type="EMBL" id="QQS82961.1"/>
    </source>
</evidence>
<feature type="region of interest" description="Disordered" evidence="2">
    <location>
        <begin position="148"/>
        <end position="170"/>
    </location>
</feature>
<evidence type="ECO:0000256" key="1">
    <source>
        <dbReference type="SAM" id="Coils"/>
    </source>
</evidence>
<gene>
    <name evidence="3" type="ORF">I6J05_01185</name>
</gene>
<name>A0AB37HD04_9STAP</name>
<evidence type="ECO:0000313" key="4">
    <source>
        <dbReference type="Proteomes" id="UP000595942"/>
    </source>
</evidence>
<organism evidence="3 4">
    <name type="scientific">Staphylococcus condimenti</name>
    <dbReference type="NCBI Taxonomy" id="70255"/>
    <lineage>
        <taxon>Bacteria</taxon>
        <taxon>Bacillati</taxon>
        <taxon>Bacillota</taxon>
        <taxon>Bacilli</taxon>
        <taxon>Bacillales</taxon>
        <taxon>Staphylococcaceae</taxon>
        <taxon>Staphylococcus</taxon>
    </lineage>
</organism>
<dbReference type="AlphaFoldDB" id="A0AB37HD04"/>
<keyword evidence="4" id="KW-1185">Reference proteome</keyword>
<dbReference type="KEGG" id="scv:A4G25_04495"/>
<protein>
    <submittedName>
        <fullName evidence="3">Phage scaffolding protein</fullName>
    </submittedName>
</protein>